<sequence length="312" mass="35641">MGCLHEDGVRSASDLYAHLKVEEVLGEEFTRGIEFLELKAIEIDRRHTQRALQLTESIRNVLLPCNLQYLRMCKALNEERLLLLYGRSDEMPFRDDLESAGIRIHAVHSVKVPRYAPCTMDQYQQWSVHWPLRYLKPGLTPLEITPSLREKMLGMITAVIKESEEHQGRGVCFITFKDRIIAKAVDEREENILSHSALLAVRKVAEMQQSSPHLMSNAKRRFTGERPAACEQGAAVSSIDLPDYLCTHCEVFMSHEPCCMCAMALLHSRVESVTFFHPNPRIGALGSVHSIHNTRQLNHHFRAFAVRQNNKC</sequence>
<dbReference type="Gene3D" id="3.40.140.10">
    <property type="entry name" value="Cytidine Deaminase, domain 2"/>
    <property type="match status" value="1"/>
</dbReference>
<dbReference type="Pfam" id="PF00383">
    <property type="entry name" value="dCMP_cyt_deam_1"/>
    <property type="match status" value="1"/>
</dbReference>
<reference evidence="4" key="2">
    <citation type="submission" date="2021-05" db="EMBL/GenBank/DDBJ databases">
        <authorList>
            <person name="Pain A."/>
        </authorList>
    </citation>
    <scope>NUCLEOTIDE SEQUENCE</scope>
    <source>
        <strain evidence="4">1802A</strain>
    </source>
</reference>
<gene>
    <name evidence="4" type="ORF">X943_001423</name>
</gene>
<reference evidence="4" key="1">
    <citation type="journal article" date="2014" name="Nucleic Acids Res.">
        <title>The evolutionary dynamics of variant antigen genes in Babesia reveal a history of genomic innovation underlying host-parasite interaction.</title>
        <authorList>
            <person name="Jackson A.P."/>
            <person name="Otto T.D."/>
            <person name="Darby A."/>
            <person name="Ramaprasad A."/>
            <person name="Xia D."/>
            <person name="Echaide I.E."/>
            <person name="Farber M."/>
            <person name="Gahlot S."/>
            <person name="Gamble J."/>
            <person name="Gupta D."/>
            <person name="Gupta Y."/>
            <person name="Jackson L."/>
            <person name="Malandrin L."/>
            <person name="Malas T.B."/>
            <person name="Moussa E."/>
            <person name="Nair M."/>
            <person name="Reid A.J."/>
            <person name="Sanders M."/>
            <person name="Sharma J."/>
            <person name="Tracey A."/>
            <person name="Quail M.A."/>
            <person name="Weir W."/>
            <person name="Wastling J.M."/>
            <person name="Hall N."/>
            <person name="Willadsen P."/>
            <person name="Lingelbach K."/>
            <person name="Shiels B."/>
            <person name="Tait A."/>
            <person name="Berriman M."/>
            <person name="Allred D.R."/>
            <person name="Pain A."/>
        </authorList>
    </citation>
    <scope>NUCLEOTIDE SEQUENCE</scope>
    <source>
        <strain evidence="4">1802A</strain>
    </source>
</reference>
<dbReference type="PROSITE" id="PS51747">
    <property type="entry name" value="CYT_DCMP_DEAMINASES_2"/>
    <property type="match status" value="1"/>
</dbReference>
<comment type="similarity">
    <text evidence="2">Belongs to the cytidine and deoxycytidylate deaminase family. ADAT3 subfamily.</text>
</comment>
<feature type="domain" description="CMP/dCMP-type deaminase" evidence="3">
    <location>
        <begin position="147"/>
        <end position="288"/>
    </location>
</feature>
<protein>
    <recommendedName>
        <fullName evidence="3">CMP/dCMP-type deaminase domain-containing protein</fullName>
    </recommendedName>
</protein>
<dbReference type="Proteomes" id="UP001195914">
    <property type="component" value="Unassembled WGS sequence"/>
</dbReference>
<evidence type="ECO:0000313" key="5">
    <source>
        <dbReference type="Proteomes" id="UP001195914"/>
    </source>
</evidence>
<dbReference type="PANTHER" id="PTHR11079:SF156">
    <property type="entry name" value="INACTIVE TRNA-SPECIFIC ADENOSINE DEAMINASE-LIKE PROTEIN 3-RELATED"/>
    <property type="match status" value="1"/>
</dbReference>
<dbReference type="GO" id="GO:0008033">
    <property type="term" value="P:tRNA processing"/>
    <property type="evidence" value="ECO:0007669"/>
    <property type="project" value="UniProtKB-KW"/>
</dbReference>
<evidence type="ECO:0000259" key="3">
    <source>
        <dbReference type="PROSITE" id="PS51747"/>
    </source>
</evidence>
<dbReference type="PANTHER" id="PTHR11079">
    <property type="entry name" value="CYTOSINE DEAMINASE FAMILY MEMBER"/>
    <property type="match status" value="1"/>
</dbReference>
<dbReference type="SUPFAM" id="SSF53927">
    <property type="entry name" value="Cytidine deaminase-like"/>
    <property type="match status" value="1"/>
</dbReference>
<dbReference type="InterPro" id="IPR002125">
    <property type="entry name" value="CMP_dCMP_dom"/>
</dbReference>
<keyword evidence="1" id="KW-0819">tRNA processing</keyword>
<comment type="caution">
    <text evidence="4">The sequence shown here is derived from an EMBL/GenBank/DDBJ whole genome shotgun (WGS) entry which is preliminary data.</text>
</comment>
<evidence type="ECO:0000256" key="2">
    <source>
        <dbReference type="ARBA" id="ARBA00038160"/>
    </source>
</evidence>
<dbReference type="InterPro" id="IPR016193">
    <property type="entry name" value="Cytidine_deaminase-like"/>
</dbReference>
<evidence type="ECO:0000256" key="1">
    <source>
        <dbReference type="ARBA" id="ARBA00022694"/>
    </source>
</evidence>
<dbReference type="AlphaFoldDB" id="A0AAD9GCX2"/>
<dbReference type="GO" id="GO:0005737">
    <property type="term" value="C:cytoplasm"/>
    <property type="evidence" value="ECO:0007669"/>
    <property type="project" value="TreeGrafter"/>
</dbReference>
<name>A0AAD9GCX2_BABDI</name>
<dbReference type="GO" id="GO:0005634">
    <property type="term" value="C:nucleus"/>
    <property type="evidence" value="ECO:0007669"/>
    <property type="project" value="TreeGrafter"/>
</dbReference>
<accession>A0AAD9GCX2</accession>
<dbReference type="GO" id="GO:0052717">
    <property type="term" value="F:tRNA-specific adenosine-34 deaminase activity"/>
    <property type="evidence" value="ECO:0007669"/>
    <property type="project" value="TreeGrafter"/>
</dbReference>
<proteinExistence type="inferred from homology"/>
<organism evidence="4 5">
    <name type="scientific">Babesia divergens</name>
    <dbReference type="NCBI Taxonomy" id="32595"/>
    <lineage>
        <taxon>Eukaryota</taxon>
        <taxon>Sar</taxon>
        <taxon>Alveolata</taxon>
        <taxon>Apicomplexa</taxon>
        <taxon>Aconoidasida</taxon>
        <taxon>Piroplasmida</taxon>
        <taxon>Babesiidae</taxon>
        <taxon>Babesia</taxon>
    </lineage>
</organism>
<evidence type="ECO:0000313" key="4">
    <source>
        <dbReference type="EMBL" id="KAK1936100.1"/>
    </source>
</evidence>
<dbReference type="EMBL" id="JAHBMH010000044">
    <property type="protein sequence ID" value="KAK1936100.1"/>
    <property type="molecule type" value="Genomic_DNA"/>
</dbReference>
<keyword evidence="5" id="KW-1185">Reference proteome</keyword>